<dbReference type="EMBL" id="JACIIX010000006">
    <property type="protein sequence ID" value="MBB6210605.1"/>
    <property type="molecule type" value="Genomic_DNA"/>
</dbReference>
<evidence type="ECO:0000313" key="17">
    <source>
        <dbReference type="EMBL" id="MBB6210605.1"/>
    </source>
</evidence>
<evidence type="ECO:0000259" key="16">
    <source>
        <dbReference type="PROSITE" id="PS50198"/>
    </source>
</evidence>
<sequence length="627" mass="66644">MLDVLRKSSGSWVIKILFVLLILSFGVWGVGDVMRGLATDRVAIKVGDLEYDPGYVAKQFTRQVEQFRGMFGASFNAETAKQFGILDSTIIGIVSSATQQMAAKDLGLVVSDEGLRQAIMEQPTFKGADGKFDKDLFQRTLMANNLTEDMYIKLVRPDLTTRRLTGGVEANAAAPKILAETLYRYQKETRTGDALVVSAKAQPLDKTAGDDELKSVYEANAVRFMAPETRAISVLLLRSSDMTARATVSDLEVESHYAANKDQYAMPETRHVSQVLVDSEDAAKAVIAAAKTPGDLEKASAAVTGSVFLPMGDISRDGLPGETADAVMALAAGQISAPVQSPLGWHVFGVSEIHPAGQKPLEAVKDEIRTELTRAKADEALYQVARQAEDELASGAGFPAAAKKLSLPLIEIGAVTDKGMDASGKLETALPDGMREQILASAFSLQSGEESRLEQTPAGQFLLRVNAVTPAALRPLETVRADVVALWEEGARKAKAEAVAQSLTEQAKAGKPLASLADPAKGITLAPIPAVTRDGTAGSTTIPRQMVQKLFTMAVNDTALVPGESGSTIIRLNAITAADPATDQAGVDAVAATLKQETASDLTEALTADFGTRFKTVIKRDLIDKAL</sequence>
<dbReference type="PROSITE" id="PS50198">
    <property type="entry name" value="PPIC_PPIASE_2"/>
    <property type="match status" value="1"/>
</dbReference>
<keyword evidence="14 17" id="KW-0413">Isomerase</keyword>
<feature type="transmembrane region" description="Helical" evidence="15">
    <location>
        <begin position="12"/>
        <end position="31"/>
    </location>
</feature>
<reference evidence="17 18" key="1">
    <citation type="submission" date="2020-08" db="EMBL/GenBank/DDBJ databases">
        <title>Genomic Encyclopedia of Type Strains, Phase IV (KMG-IV): sequencing the most valuable type-strain genomes for metagenomic binning, comparative biology and taxonomic classification.</title>
        <authorList>
            <person name="Goeker M."/>
        </authorList>
    </citation>
    <scope>NUCLEOTIDE SEQUENCE [LARGE SCALE GENOMIC DNA]</scope>
    <source>
        <strain evidence="17 18">DSM 11590</strain>
    </source>
</reference>
<evidence type="ECO:0000256" key="1">
    <source>
        <dbReference type="ARBA" id="ARBA00004382"/>
    </source>
</evidence>
<dbReference type="InterPro" id="IPR027304">
    <property type="entry name" value="Trigger_fact/SurA_dom_sf"/>
</dbReference>
<dbReference type="InterPro" id="IPR046357">
    <property type="entry name" value="PPIase_dom_sf"/>
</dbReference>
<dbReference type="SUPFAM" id="SSF109998">
    <property type="entry name" value="Triger factor/SurA peptide-binding domain-like"/>
    <property type="match status" value="1"/>
</dbReference>
<dbReference type="Pfam" id="PF13624">
    <property type="entry name" value="SurA_N_3"/>
    <property type="match status" value="1"/>
</dbReference>
<evidence type="ECO:0000256" key="7">
    <source>
        <dbReference type="ARBA" id="ARBA00023136"/>
    </source>
</evidence>
<keyword evidence="7 15" id="KW-0472">Membrane</keyword>
<evidence type="ECO:0000256" key="10">
    <source>
        <dbReference type="ARBA" id="ARBA00031484"/>
    </source>
</evidence>
<evidence type="ECO:0000256" key="4">
    <source>
        <dbReference type="ARBA" id="ARBA00022519"/>
    </source>
</evidence>
<evidence type="ECO:0000313" key="18">
    <source>
        <dbReference type="Proteomes" id="UP000544872"/>
    </source>
</evidence>
<keyword evidence="8" id="KW-0143">Chaperone</keyword>
<dbReference type="InterPro" id="IPR000297">
    <property type="entry name" value="PPIase_PpiC"/>
</dbReference>
<dbReference type="AlphaFoldDB" id="A0A7W9ZG59"/>
<evidence type="ECO:0000256" key="5">
    <source>
        <dbReference type="ARBA" id="ARBA00022692"/>
    </source>
</evidence>
<dbReference type="GO" id="GO:0005886">
    <property type="term" value="C:plasma membrane"/>
    <property type="evidence" value="ECO:0007669"/>
    <property type="project" value="UniProtKB-SubCell"/>
</dbReference>
<dbReference type="GO" id="GO:0003755">
    <property type="term" value="F:peptidyl-prolyl cis-trans isomerase activity"/>
    <property type="evidence" value="ECO:0007669"/>
    <property type="project" value="UniProtKB-KW"/>
</dbReference>
<evidence type="ECO:0000256" key="9">
    <source>
        <dbReference type="ARBA" id="ARBA00030642"/>
    </source>
</evidence>
<dbReference type="RefSeq" id="WP_184263428.1">
    <property type="nucleotide sequence ID" value="NZ_JACIIX010000006.1"/>
</dbReference>
<dbReference type="PANTHER" id="PTHR47529">
    <property type="entry name" value="PEPTIDYL-PROLYL CIS-TRANS ISOMERASE D"/>
    <property type="match status" value="1"/>
</dbReference>
<comment type="caution">
    <text evidence="17">The sequence shown here is derived from an EMBL/GenBank/DDBJ whole genome shotgun (WGS) entry which is preliminary data.</text>
</comment>
<dbReference type="SUPFAM" id="SSF54534">
    <property type="entry name" value="FKBP-like"/>
    <property type="match status" value="1"/>
</dbReference>
<organism evidence="17 18">
    <name type="scientific">Novispirillum itersonii</name>
    <name type="common">Aquaspirillum itersonii</name>
    <dbReference type="NCBI Taxonomy" id="189"/>
    <lineage>
        <taxon>Bacteria</taxon>
        <taxon>Pseudomonadati</taxon>
        <taxon>Pseudomonadota</taxon>
        <taxon>Alphaproteobacteria</taxon>
        <taxon>Rhodospirillales</taxon>
        <taxon>Novispirillaceae</taxon>
        <taxon>Novispirillum</taxon>
    </lineage>
</organism>
<evidence type="ECO:0000256" key="11">
    <source>
        <dbReference type="ARBA" id="ARBA00038408"/>
    </source>
</evidence>
<dbReference type="Proteomes" id="UP000544872">
    <property type="component" value="Unassembled WGS sequence"/>
</dbReference>
<evidence type="ECO:0000256" key="8">
    <source>
        <dbReference type="ARBA" id="ARBA00023186"/>
    </source>
</evidence>
<dbReference type="Pfam" id="PF13145">
    <property type="entry name" value="Rotamase_2"/>
    <property type="match status" value="1"/>
</dbReference>
<keyword evidence="4" id="KW-0997">Cell inner membrane</keyword>
<protein>
    <recommendedName>
        <fullName evidence="2">Parvulin-like PPIase</fullName>
    </recommendedName>
    <alternativeName>
        <fullName evidence="9">Peptidyl-prolyl cis-trans isomerase plp</fullName>
    </alternativeName>
    <alternativeName>
        <fullName evidence="12">Periplasmic chaperone PpiD</fullName>
    </alternativeName>
    <alternativeName>
        <fullName evidence="13">Periplasmic folding chaperone</fullName>
    </alternativeName>
    <alternativeName>
        <fullName evidence="10">Rotamase plp</fullName>
    </alternativeName>
</protein>
<evidence type="ECO:0000256" key="13">
    <source>
        <dbReference type="ARBA" id="ARBA00042775"/>
    </source>
</evidence>
<evidence type="ECO:0000256" key="14">
    <source>
        <dbReference type="PROSITE-ProRule" id="PRU00278"/>
    </source>
</evidence>
<evidence type="ECO:0000256" key="2">
    <source>
        <dbReference type="ARBA" id="ARBA00018370"/>
    </source>
</evidence>
<comment type="similarity">
    <text evidence="11">Belongs to the PpiD chaperone family.</text>
</comment>
<keyword evidence="6 15" id="KW-1133">Transmembrane helix</keyword>
<keyword evidence="14" id="KW-0697">Rotamase</keyword>
<gene>
    <name evidence="17" type="ORF">FHS48_002021</name>
</gene>
<keyword evidence="3" id="KW-1003">Cell membrane</keyword>
<accession>A0A7W9ZG59</accession>
<feature type="domain" description="PpiC" evidence="16">
    <location>
        <begin position="227"/>
        <end position="352"/>
    </location>
</feature>
<name>A0A7W9ZG59_NOVIT</name>
<evidence type="ECO:0000256" key="15">
    <source>
        <dbReference type="SAM" id="Phobius"/>
    </source>
</evidence>
<dbReference type="PANTHER" id="PTHR47529:SF1">
    <property type="entry name" value="PERIPLASMIC CHAPERONE PPID"/>
    <property type="match status" value="1"/>
</dbReference>
<dbReference type="InterPro" id="IPR052029">
    <property type="entry name" value="PpiD_chaperone"/>
</dbReference>
<evidence type="ECO:0000256" key="3">
    <source>
        <dbReference type="ARBA" id="ARBA00022475"/>
    </source>
</evidence>
<keyword evidence="5 15" id="KW-0812">Transmembrane</keyword>
<keyword evidence="18" id="KW-1185">Reference proteome</keyword>
<evidence type="ECO:0000256" key="12">
    <source>
        <dbReference type="ARBA" id="ARBA00040743"/>
    </source>
</evidence>
<dbReference type="Gene3D" id="3.10.50.40">
    <property type="match status" value="2"/>
</dbReference>
<proteinExistence type="inferred from homology"/>
<evidence type="ECO:0000256" key="6">
    <source>
        <dbReference type="ARBA" id="ARBA00022989"/>
    </source>
</evidence>
<comment type="subcellular location">
    <subcellularLocation>
        <location evidence="1">Cell inner membrane</location>
        <topology evidence="1">Single-pass type II membrane protein</topology>
        <orientation evidence="1">Periplasmic side</orientation>
    </subcellularLocation>
</comment>